<evidence type="ECO:0000259" key="2">
    <source>
        <dbReference type="Pfam" id="PF02719"/>
    </source>
</evidence>
<proteinExistence type="inferred from homology"/>
<evidence type="ECO:0000313" key="4">
    <source>
        <dbReference type="Proteomes" id="UP000033856"/>
    </source>
</evidence>
<dbReference type="InterPro" id="IPR036291">
    <property type="entry name" value="NAD(P)-bd_dom_sf"/>
</dbReference>
<comment type="similarity">
    <text evidence="1">Belongs to the polysaccharide synthase family.</text>
</comment>
<feature type="domain" description="Polysaccharide biosynthesis protein CapD-like" evidence="2">
    <location>
        <begin position="11"/>
        <end position="283"/>
    </location>
</feature>
<comment type="caution">
    <text evidence="3">The sequence shown here is derived from an EMBL/GenBank/DDBJ whole genome shotgun (WGS) entry which is preliminary data.</text>
</comment>
<sequence>MNTKIIDNKVVLITGGTGSFGKNFAKFLLENSKLKKLIIFSRDELKQSQMRKELHDERLRFFLGDVREIDRLQQAFRDVDIVIHAAALKQVPTLEYNPFEAIKTNILGSHNVISAAIDQKVEKALLISTDKAVHPINLYGATKMCAEKLFTTENSYVPYAKGQTKLSSVRYGNVIGSRGSIVESLLKNRVVKKVQITDPEMTRFWITLDQTFALVLFALQNMEGGELFVPKIPSMKLVDLFNALRPGIKKEVIGIRPGEKLHEILLTEQEALHALELEKCFVIVPEYLHPKRFEKYFKIGKKIAKNFRFTSNTNTAWLLEANLKALLTKEEKNLL</sequence>
<protein>
    <submittedName>
        <fullName evidence="3">UDP-N-acetylglucosamine 4,6-dehydratase</fullName>
    </submittedName>
</protein>
<organism evidence="3 4">
    <name type="scientific">Candidatus Jorgensenbacteria bacterium GW2011_GWF2_41_8</name>
    <dbReference type="NCBI Taxonomy" id="1618667"/>
    <lineage>
        <taxon>Bacteria</taxon>
        <taxon>Candidatus Joergenseniibacteriota</taxon>
    </lineage>
</organism>
<dbReference type="PANTHER" id="PTHR43318:SF2">
    <property type="entry name" value="UDP-N-ACETYLGLUCOSAMINE 4,6-DEHYDRATASE (INVERTING)"/>
    <property type="match status" value="1"/>
</dbReference>
<dbReference type="Proteomes" id="UP000033856">
    <property type="component" value="Unassembled WGS sequence"/>
</dbReference>
<dbReference type="Gene3D" id="3.40.50.720">
    <property type="entry name" value="NAD(P)-binding Rossmann-like Domain"/>
    <property type="match status" value="1"/>
</dbReference>
<dbReference type="CDD" id="cd05237">
    <property type="entry name" value="UDP_invert_4-6DH_SDR_e"/>
    <property type="match status" value="1"/>
</dbReference>
<dbReference type="SUPFAM" id="SSF51735">
    <property type="entry name" value="NAD(P)-binding Rossmann-fold domains"/>
    <property type="match status" value="1"/>
</dbReference>
<dbReference type="InterPro" id="IPR051203">
    <property type="entry name" value="Polysaccharide_Synthase-Rel"/>
</dbReference>
<reference evidence="3" key="1">
    <citation type="journal article" date="2015" name="Nature">
        <title>rRNA introns, odd ribosomes, and small enigmatic genomes across a large radiation of phyla.</title>
        <authorList>
            <person name="Brown C.T."/>
            <person name="Hug L.A."/>
            <person name="Thomas B.C."/>
            <person name="Sharon I."/>
            <person name="Castelle C.J."/>
            <person name="Singh A."/>
            <person name="Wilkins M.J."/>
            <person name="Williams K.H."/>
            <person name="Banfield J.F."/>
        </authorList>
    </citation>
    <scope>NUCLEOTIDE SEQUENCE [LARGE SCALE GENOMIC DNA]</scope>
</reference>
<dbReference type="InterPro" id="IPR020025">
    <property type="entry name" value="PseB"/>
</dbReference>
<dbReference type="InterPro" id="IPR003869">
    <property type="entry name" value="Polysac_CapD-like"/>
</dbReference>
<dbReference type="PANTHER" id="PTHR43318">
    <property type="entry name" value="UDP-N-ACETYLGLUCOSAMINE 4,6-DEHYDRATASE"/>
    <property type="match status" value="1"/>
</dbReference>
<evidence type="ECO:0000256" key="1">
    <source>
        <dbReference type="ARBA" id="ARBA00007430"/>
    </source>
</evidence>
<gene>
    <name evidence="3" type="ORF">UU83_C0024G0004</name>
</gene>
<dbReference type="EMBL" id="LCCD01000024">
    <property type="protein sequence ID" value="KKS24479.1"/>
    <property type="molecule type" value="Genomic_DNA"/>
</dbReference>
<dbReference type="PATRIC" id="fig|1618667.3.peg.405"/>
<accession>A0A0G0XHX8</accession>
<dbReference type="AlphaFoldDB" id="A0A0G0XHX8"/>
<evidence type="ECO:0000313" key="3">
    <source>
        <dbReference type="EMBL" id="KKS24479.1"/>
    </source>
</evidence>
<dbReference type="Pfam" id="PF02719">
    <property type="entry name" value="Polysacc_synt_2"/>
    <property type="match status" value="1"/>
</dbReference>
<dbReference type="NCBIfam" id="TIGR03589">
    <property type="entry name" value="PseB"/>
    <property type="match status" value="1"/>
</dbReference>
<name>A0A0G0XHX8_9BACT</name>